<dbReference type="Proteomes" id="UP000006657">
    <property type="component" value="Chromosome"/>
</dbReference>
<evidence type="ECO:0000313" key="2">
    <source>
        <dbReference type="Proteomes" id="UP000006657"/>
    </source>
</evidence>
<dbReference type="AlphaFoldDB" id="F9Z5U7"/>
<accession>F9Z5U7</accession>
<dbReference type="EMBL" id="CP002544">
    <property type="protein sequence ID" value="ADY33848.1"/>
    <property type="molecule type" value="Genomic_DNA"/>
</dbReference>
<protein>
    <submittedName>
        <fullName evidence="1">Uncharacterized protein</fullName>
    </submittedName>
</protein>
<name>F9Z5U7_ODOSD</name>
<dbReference type="KEGG" id="osp:Odosp_2872"/>
<proteinExistence type="predicted"/>
<dbReference type="PaxDb" id="709991-Odosp_2872"/>
<gene>
    <name evidence="1" type="ordered locus">Odosp_2872</name>
</gene>
<organism evidence="1 2">
    <name type="scientific">Odoribacter splanchnicus (strain ATCC 29572 / DSM 20712 / CIP 104287 / JCM 15291 / NCTC 10825 / 1651/6)</name>
    <name type="common">Bacteroides splanchnicus</name>
    <dbReference type="NCBI Taxonomy" id="709991"/>
    <lineage>
        <taxon>Bacteria</taxon>
        <taxon>Pseudomonadati</taxon>
        <taxon>Bacteroidota</taxon>
        <taxon>Bacteroidia</taxon>
        <taxon>Bacteroidales</taxon>
        <taxon>Odoribacteraceae</taxon>
        <taxon>Odoribacter</taxon>
    </lineage>
</organism>
<reference evidence="1 2" key="1">
    <citation type="journal article" date="2011" name="Stand. Genomic Sci.">
        <title>Complete genome sequence of Odoribacter splanchnicus type strain (1651/6).</title>
        <authorList>
            <consortium name="US DOE Joint Genome Institute (JGI-PGF)"/>
            <person name="Goker M."/>
            <person name="Gronow S."/>
            <person name="Zeytun A."/>
            <person name="Nolan M."/>
            <person name="Lucas S."/>
            <person name="Lapidus A."/>
            <person name="Hammon N."/>
            <person name="Deshpande S."/>
            <person name="Cheng J.F."/>
            <person name="Pitluck S."/>
            <person name="Liolios K."/>
            <person name="Pagani I."/>
            <person name="Ivanova N."/>
            <person name="Mavromatis K."/>
            <person name="Ovchinikova G."/>
            <person name="Pati A."/>
            <person name="Tapia R."/>
            <person name="Han C."/>
            <person name="Goodwin L."/>
            <person name="Chen A."/>
            <person name="Palaniappan K."/>
            <person name="Land M."/>
            <person name="Hauser L."/>
            <person name="Jeffries C.D."/>
            <person name="Brambilla E.M."/>
            <person name="Rohde M."/>
            <person name="Detter J.C."/>
            <person name="Woyke T."/>
            <person name="Bristow J."/>
            <person name="Markowitz V."/>
            <person name="Hugenholtz P."/>
            <person name="Eisen J.A."/>
            <person name="Kyrpides N.C."/>
            <person name="Klenk H.P."/>
        </authorList>
    </citation>
    <scope>NUCLEOTIDE SEQUENCE [LARGE SCALE GENOMIC DNA]</scope>
    <source>
        <strain evidence="2">ATCC 29572 / DSM 20712 / JCM 15291 / NCTC 10825 / 1651/6</strain>
    </source>
</reference>
<evidence type="ECO:0000313" key="1">
    <source>
        <dbReference type="EMBL" id="ADY33848.1"/>
    </source>
</evidence>
<dbReference type="HOGENOM" id="CLU_3202739_0_0_10"/>
<keyword evidence="2" id="KW-1185">Reference proteome</keyword>
<dbReference type="STRING" id="709991.Odosp_2872"/>
<sequence length="45" mass="5436">MSDREFVVSTRFYLNSFDFTQFNLNKGPFFNQNKNRRLLDTITGR</sequence>